<dbReference type="RefSeq" id="WP_049062562.1">
    <property type="nucleotide sequence ID" value="NZ_CAACYF010000005.1"/>
</dbReference>
<dbReference type="GeneID" id="72412573"/>
<evidence type="ECO:0000313" key="5">
    <source>
        <dbReference type="Proteomes" id="UP000595757"/>
    </source>
</evidence>
<evidence type="ECO:0000256" key="1">
    <source>
        <dbReference type="SAM" id="MobiDB-lite"/>
    </source>
</evidence>
<name>A0ABC8CIE9_CORST</name>
<organism evidence="2 4">
    <name type="scientific">Corynebacterium striatum</name>
    <dbReference type="NCBI Taxonomy" id="43770"/>
    <lineage>
        <taxon>Bacteria</taxon>
        <taxon>Bacillati</taxon>
        <taxon>Actinomycetota</taxon>
        <taxon>Actinomycetes</taxon>
        <taxon>Mycobacteriales</taxon>
        <taxon>Corynebacteriaceae</taxon>
        <taxon>Corynebacterium</taxon>
    </lineage>
</organism>
<dbReference type="Proteomes" id="UP000595757">
    <property type="component" value="Chromosome"/>
</dbReference>
<evidence type="ECO:0000313" key="2">
    <source>
        <dbReference type="EMBL" id="ATZ08291.1"/>
    </source>
</evidence>
<evidence type="ECO:0000313" key="3">
    <source>
        <dbReference type="EMBL" id="QQU76640.1"/>
    </source>
</evidence>
<proteinExistence type="predicted"/>
<dbReference type="EMBL" id="CP068158">
    <property type="protein sequence ID" value="QQU76640.1"/>
    <property type="molecule type" value="Genomic_DNA"/>
</dbReference>
<reference evidence="3 5" key="2">
    <citation type="submission" date="2021-01" db="EMBL/GenBank/DDBJ databases">
        <title>FDA dAtabase for Regulatory Grade micrObial Sequences (FDA-ARGOS): Supporting development and validation of Infectious Disease Dx tests.</title>
        <authorList>
            <person name="Sproer C."/>
            <person name="Gronow S."/>
            <person name="Severitt S."/>
            <person name="Schroder I."/>
            <person name="Tallon L."/>
            <person name="Sadzewicz L."/>
            <person name="Zhao X."/>
            <person name="Boylan J."/>
            <person name="Ott S."/>
            <person name="Bowen H."/>
            <person name="Vavikolanu K."/>
            <person name="Mehta A."/>
            <person name="Aluvathingal J."/>
            <person name="Nadendla S."/>
            <person name="Lowell S."/>
            <person name="Myers T."/>
            <person name="Yan Y."/>
            <person name="Sichtig H."/>
        </authorList>
    </citation>
    <scope>NUCLEOTIDE SEQUENCE [LARGE SCALE GENOMIC DNA]</scope>
    <source>
        <strain evidence="3 5">FDAARGOS_1115</strain>
    </source>
</reference>
<evidence type="ECO:0000313" key="4">
    <source>
        <dbReference type="Proteomes" id="UP000231994"/>
    </source>
</evidence>
<dbReference type="EMBL" id="CP024932">
    <property type="protein sequence ID" value="ATZ08291.1"/>
    <property type="molecule type" value="Genomic_DNA"/>
</dbReference>
<feature type="region of interest" description="Disordered" evidence="1">
    <location>
        <begin position="1"/>
        <end position="31"/>
    </location>
</feature>
<protein>
    <submittedName>
        <fullName evidence="3">SPOR domain-containing protein</fullName>
    </submittedName>
</protein>
<reference evidence="2 4" key="1">
    <citation type="submission" date="2017-11" db="EMBL/GenBank/DDBJ databases">
        <title>Whole genome sequencing of cultured pathogen.</title>
        <authorList>
            <person name="Hoffmann M."/>
            <person name="Sanchez M."/>
            <person name="Timme R."/>
            <person name="Nudel K."/>
            <person name="Bry L."/>
        </authorList>
    </citation>
    <scope>NUCLEOTIDE SEQUENCE [LARGE SCALE GENOMIC DNA]</scope>
    <source>
        <strain evidence="2 4">216</strain>
    </source>
</reference>
<feature type="compositionally biased region" description="Polar residues" evidence="1">
    <location>
        <begin position="10"/>
        <end position="24"/>
    </location>
</feature>
<dbReference type="Proteomes" id="UP000231994">
    <property type="component" value="Chromosome"/>
</dbReference>
<keyword evidence="5" id="KW-1185">Reference proteome</keyword>
<sequence length="60" mass="6796">MTDSDKQWYYDTSTGQVTQGTESGWDNRMGPYATREEAERAIEIAKARNEAADAYDEAED</sequence>
<dbReference type="AlphaFoldDB" id="A0ABC8CIE9"/>
<gene>
    <name evidence="2" type="ORF">A9D01_05450</name>
    <name evidence="3" type="ORF">I6I72_11255</name>
</gene>
<accession>A0ABC8CIE9</accession>